<dbReference type="PANTHER" id="PTHR48108:SF26">
    <property type="entry name" value="CBS DOMAIN-CONTAINING PROTEIN DDB_G0289609"/>
    <property type="match status" value="1"/>
</dbReference>
<dbReference type="InterPro" id="IPR000644">
    <property type="entry name" value="CBS_dom"/>
</dbReference>
<sequence length="167" mass="18943">MLGTKKIKELMIPLSEYPKVYDDDSLRDAISSLKAFRAGDNRHRSVLVFSRTKKINNEEKLVGILTVRDILNHIKGKTLSYNGAELFAVSWSRFYHKEPLKKSVVTKVGDVISPLVQAFVQSEQSVTDAIRLMMTKNVNILPVFEGQKAVGVIRGIDLLDYIWDMCE</sequence>
<dbReference type="InterPro" id="IPR051462">
    <property type="entry name" value="CBS_domain-containing"/>
</dbReference>
<dbReference type="InterPro" id="IPR046342">
    <property type="entry name" value="CBS_dom_sf"/>
</dbReference>
<feature type="domain" description="CBS" evidence="3">
    <location>
        <begin position="11"/>
        <end position="85"/>
    </location>
</feature>
<dbReference type="CDD" id="cd02205">
    <property type="entry name" value="CBS_pair_SF"/>
    <property type="match status" value="1"/>
</dbReference>
<evidence type="ECO:0000313" key="4">
    <source>
        <dbReference type="EMBL" id="TYO95393.1"/>
    </source>
</evidence>
<dbReference type="Gene3D" id="3.10.580.10">
    <property type="entry name" value="CBS-domain"/>
    <property type="match status" value="1"/>
</dbReference>
<evidence type="ECO:0000313" key="5">
    <source>
        <dbReference type="Proteomes" id="UP000323166"/>
    </source>
</evidence>
<name>A0A5S4ZRF9_9FIRM</name>
<dbReference type="Proteomes" id="UP000323166">
    <property type="component" value="Unassembled WGS sequence"/>
</dbReference>
<accession>A0A5S4ZRF9</accession>
<organism evidence="4 5">
    <name type="scientific">Desulfallas thermosapovorans DSM 6562</name>
    <dbReference type="NCBI Taxonomy" id="1121431"/>
    <lineage>
        <taxon>Bacteria</taxon>
        <taxon>Bacillati</taxon>
        <taxon>Bacillota</taxon>
        <taxon>Clostridia</taxon>
        <taxon>Eubacteriales</taxon>
        <taxon>Desulfallaceae</taxon>
        <taxon>Desulfallas</taxon>
    </lineage>
</organism>
<dbReference type="RefSeq" id="WP_166511739.1">
    <property type="nucleotide sequence ID" value="NZ_VNHM01000008.1"/>
</dbReference>
<reference evidence="4 5" key="1">
    <citation type="submission" date="2019-07" db="EMBL/GenBank/DDBJ databases">
        <title>Genomic Encyclopedia of Type Strains, Phase I: the one thousand microbial genomes (KMG-I) project.</title>
        <authorList>
            <person name="Kyrpides N."/>
        </authorList>
    </citation>
    <scope>NUCLEOTIDE SEQUENCE [LARGE SCALE GENOMIC DNA]</scope>
    <source>
        <strain evidence="4 5">DSM 6562</strain>
    </source>
</reference>
<dbReference type="Pfam" id="PF00571">
    <property type="entry name" value="CBS"/>
    <property type="match status" value="2"/>
</dbReference>
<dbReference type="AlphaFoldDB" id="A0A5S4ZRF9"/>
<protein>
    <submittedName>
        <fullName evidence="4">CBS domain-containing protein</fullName>
    </submittedName>
</protein>
<dbReference type="SMART" id="SM00116">
    <property type="entry name" value="CBS"/>
    <property type="match status" value="2"/>
</dbReference>
<dbReference type="SUPFAM" id="SSF54631">
    <property type="entry name" value="CBS-domain pair"/>
    <property type="match status" value="1"/>
</dbReference>
<keyword evidence="5" id="KW-1185">Reference proteome</keyword>
<evidence type="ECO:0000256" key="2">
    <source>
        <dbReference type="PROSITE-ProRule" id="PRU00703"/>
    </source>
</evidence>
<evidence type="ECO:0000259" key="3">
    <source>
        <dbReference type="PROSITE" id="PS51371"/>
    </source>
</evidence>
<keyword evidence="2" id="KW-0129">CBS domain</keyword>
<gene>
    <name evidence="4" type="ORF">LX24_01744</name>
</gene>
<evidence type="ECO:0000256" key="1">
    <source>
        <dbReference type="ARBA" id="ARBA00022737"/>
    </source>
</evidence>
<dbReference type="PANTHER" id="PTHR48108">
    <property type="entry name" value="CBS DOMAIN-CONTAINING PROTEIN CBSX2, CHLOROPLASTIC"/>
    <property type="match status" value="1"/>
</dbReference>
<proteinExistence type="predicted"/>
<dbReference type="PROSITE" id="PS51371">
    <property type="entry name" value="CBS"/>
    <property type="match status" value="1"/>
</dbReference>
<keyword evidence="1" id="KW-0677">Repeat</keyword>
<dbReference type="EMBL" id="VNHM01000008">
    <property type="protein sequence ID" value="TYO95393.1"/>
    <property type="molecule type" value="Genomic_DNA"/>
</dbReference>
<comment type="caution">
    <text evidence="4">The sequence shown here is derived from an EMBL/GenBank/DDBJ whole genome shotgun (WGS) entry which is preliminary data.</text>
</comment>